<keyword evidence="5" id="KW-0472">Membrane</keyword>
<organism evidence="11 12">
    <name type="scientific">Williamsia serinedens</name>
    <dbReference type="NCBI Taxonomy" id="391736"/>
    <lineage>
        <taxon>Bacteria</taxon>
        <taxon>Bacillati</taxon>
        <taxon>Actinomycetota</taxon>
        <taxon>Actinomycetes</taxon>
        <taxon>Mycobacteriales</taxon>
        <taxon>Nocardiaceae</taxon>
        <taxon>Williamsia</taxon>
    </lineage>
</organism>
<protein>
    <recommendedName>
        <fullName evidence="9">4,4'-diaponeurosporenoate glycosyltransferase</fullName>
    </recommendedName>
</protein>
<evidence type="ECO:0000256" key="6">
    <source>
        <dbReference type="ARBA" id="ARBA00037281"/>
    </source>
</evidence>
<sequence>MREVTADAARDRPPIRAVTVVIPVHDEADELAGALDAVADAAAVLDVPVRVTVVLDACTDASASIPGPGIDVVAVDVRSVGAARRSGFACHHAGDDVWFATTDADSRVPRDWLHRHLWLADAGVDAVVGTVVARDWAQWSVDAGRVFDADYRARQRRGRHGHVHGANIGVRGSAYARVGGFPATRSDEDVALVAALENARCTIAWDTEAPVATSTRRVGRAPAGFAGALAEIIDLPGTA</sequence>
<comment type="similarity">
    <text evidence="8">Belongs to the glycosyltransferase 2 family. CrtQ subfamily.</text>
</comment>
<dbReference type="RefSeq" id="WP_253653511.1">
    <property type="nucleotide sequence ID" value="NZ_BAAAOE010000001.1"/>
</dbReference>
<evidence type="ECO:0000313" key="12">
    <source>
        <dbReference type="Proteomes" id="UP001205740"/>
    </source>
</evidence>
<evidence type="ECO:0000256" key="5">
    <source>
        <dbReference type="ARBA" id="ARBA00023136"/>
    </source>
</evidence>
<dbReference type="EMBL" id="JAMTCG010000002">
    <property type="protein sequence ID" value="MCP2159923.1"/>
    <property type="molecule type" value="Genomic_DNA"/>
</dbReference>
<comment type="subcellular location">
    <subcellularLocation>
        <location evidence="1">Cell membrane</location>
    </subcellularLocation>
</comment>
<comment type="caution">
    <text evidence="11">The sequence shown here is derived from an EMBL/GenBank/DDBJ whole genome shotgun (WGS) entry which is preliminary data.</text>
</comment>
<evidence type="ECO:0000256" key="4">
    <source>
        <dbReference type="ARBA" id="ARBA00022679"/>
    </source>
</evidence>
<dbReference type="PANTHER" id="PTHR43646:SF2">
    <property type="entry name" value="GLYCOSYLTRANSFERASE 2-LIKE DOMAIN-CONTAINING PROTEIN"/>
    <property type="match status" value="1"/>
</dbReference>
<feature type="domain" description="Glycosyltransferase 2-like" evidence="10">
    <location>
        <begin position="19"/>
        <end position="171"/>
    </location>
</feature>
<name>A0ABT1H2G3_9NOCA</name>
<evidence type="ECO:0000256" key="2">
    <source>
        <dbReference type="ARBA" id="ARBA00022475"/>
    </source>
</evidence>
<evidence type="ECO:0000256" key="3">
    <source>
        <dbReference type="ARBA" id="ARBA00022676"/>
    </source>
</evidence>
<dbReference type="Pfam" id="PF00535">
    <property type="entry name" value="Glycos_transf_2"/>
    <property type="match status" value="1"/>
</dbReference>
<dbReference type="Proteomes" id="UP001205740">
    <property type="component" value="Unassembled WGS sequence"/>
</dbReference>
<evidence type="ECO:0000313" key="11">
    <source>
        <dbReference type="EMBL" id="MCP2159923.1"/>
    </source>
</evidence>
<gene>
    <name evidence="11" type="ORF">LX12_001102</name>
</gene>
<keyword evidence="2" id="KW-1003">Cell membrane</keyword>
<dbReference type="GO" id="GO:0016740">
    <property type="term" value="F:transferase activity"/>
    <property type="evidence" value="ECO:0007669"/>
    <property type="project" value="UniProtKB-KW"/>
</dbReference>
<evidence type="ECO:0000256" key="7">
    <source>
        <dbReference type="ARBA" id="ARBA00037904"/>
    </source>
</evidence>
<dbReference type="InterPro" id="IPR029044">
    <property type="entry name" value="Nucleotide-diphossugar_trans"/>
</dbReference>
<keyword evidence="3" id="KW-0328">Glycosyltransferase</keyword>
<comment type="function">
    <text evidence="6">Catalyzes the glycosylation of 4,4'-diaponeurosporenoate, i.e. the esterification of glucose at the C1'' position with the carboxyl group of 4,4'-diaponeurosporenic acid, to form glycosyl-4,4'-diaponeurosporenoate. This is a step in the biosynthesis of staphyloxanthin, an orange pigment present in most staphylococci strains.</text>
</comment>
<dbReference type="PANTHER" id="PTHR43646">
    <property type="entry name" value="GLYCOSYLTRANSFERASE"/>
    <property type="match status" value="1"/>
</dbReference>
<comment type="pathway">
    <text evidence="7">Carotenoid biosynthesis; staphyloxanthin biosynthesis; staphyloxanthin from farnesyl diphosphate: step 4/5.</text>
</comment>
<reference evidence="11 12" key="1">
    <citation type="submission" date="2022-06" db="EMBL/GenBank/DDBJ databases">
        <title>Genomic Encyclopedia of Archaeal and Bacterial Type Strains, Phase II (KMG-II): from individual species to whole genera.</title>
        <authorList>
            <person name="Goeker M."/>
        </authorList>
    </citation>
    <scope>NUCLEOTIDE SEQUENCE [LARGE SCALE GENOMIC DNA]</scope>
    <source>
        <strain evidence="11 12">DSM 45037</strain>
    </source>
</reference>
<evidence type="ECO:0000256" key="8">
    <source>
        <dbReference type="ARBA" id="ARBA00038120"/>
    </source>
</evidence>
<keyword evidence="4 11" id="KW-0808">Transferase</keyword>
<dbReference type="InterPro" id="IPR001173">
    <property type="entry name" value="Glyco_trans_2-like"/>
</dbReference>
<evidence type="ECO:0000256" key="9">
    <source>
        <dbReference type="ARBA" id="ARBA00040345"/>
    </source>
</evidence>
<evidence type="ECO:0000259" key="10">
    <source>
        <dbReference type="Pfam" id="PF00535"/>
    </source>
</evidence>
<accession>A0ABT1H2G3</accession>
<dbReference type="SUPFAM" id="SSF53448">
    <property type="entry name" value="Nucleotide-diphospho-sugar transferases"/>
    <property type="match status" value="1"/>
</dbReference>
<dbReference type="Gene3D" id="3.90.550.10">
    <property type="entry name" value="Spore Coat Polysaccharide Biosynthesis Protein SpsA, Chain A"/>
    <property type="match status" value="1"/>
</dbReference>
<proteinExistence type="inferred from homology"/>
<evidence type="ECO:0000256" key="1">
    <source>
        <dbReference type="ARBA" id="ARBA00004236"/>
    </source>
</evidence>
<keyword evidence="12" id="KW-1185">Reference proteome</keyword>